<sequence length="267" mass="27784">MTLNSANAICVPINSTKPAPSPYSYASPIPQPVAAPESLPFPHPASNPPESLPLPHPASPRPTSDPPKSLPFPHPASDPASDPPKSLPFPHPASDTPSKSIFPILPSLLEAVPQLSHTDDAPIKTICASTDYPEDCISSITPLLHGKTDLISVVGLAIQAATEHTQLAVAAATKIATSPGIPSDMASVIGDCKDSYNDALDNFQKATEALSSSDVGTMNSMLSAAITDFSDNDDSLAGKPYAQALLEFDAMLTKMTSNCLAIVSLIK</sequence>
<protein>
    <submittedName>
        <fullName evidence="1">Uncharacterized protein</fullName>
    </submittedName>
</protein>
<accession>A0ACB7YWC1</accession>
<dbReference type="EMBL" id="CM037153">
    <property type="protein sequence ID" value="KAH7857900.1"/>
    <property type="molecule type" value="Genomic_DNA"/>
</dbReference>
<organism evidence="1 2">
    <name type="scientific">Vaccinium darrowii</name>
    <dbReference type="NCBI Taxonomy" id="229202"/>
    <lineage>
        <taxon>Eukaryota</taxon>
        <taxon>Viridiplantae</taxon>
        <taxon>Streptophyta</taxon>
        <taxon>Embryophyta</taxon>
        <taxon>Tracheophyta</taxon>
        <taxon>Spermatophyta</taxon>
        <taxon>Magnoliopsida</taxon>
        <taxon>eudicotyledons</taxon>
        <taxon>Gunneridae</taxon>
        <taxon>Pentapetalae</taxon>
        <taxon>asterids</taxon>
        <taxon>Ericales</taxon>
        <taxon>Ericaceae</taxon>
        <taxon>Vaccinioideae</taxon>
        <taxon>Vaccinieae</taxon>
        <taxon>Vaccinium</taxon>
    </lineage>
</organism>
<keyword evidence="2" id="KW-1185">Reference proteome</keyword>
<proteinExistence type="predicted"/>
<evidence type="ECO:0000313" key="1">
    <source>
        <dbReference type="EMBL" id="KAH7857900.1"/>
    </source>
</evidence>
<name>A0ACB7YWC1_9ERIC</name>
<reference evidence="1 2" key="1">
    <citation type="journal article" date="2021" name="Hortic Res">
        <title>High-quality reference genome and annotation aids understanding of berry development for evergreen blueberry (Vaccinium darrowii).</title>
        <authorList>
            <person name="Yu J."/>
            <person name="Hulse-Kemp A.M."/>
            <person name="Babiker E."/>
            <person name="Staton M."/>
        </authorList>
    </citation>
    <scope>NUCLEOTIDE SEQUENCE [LARGE SCALE GENOMIC DNA]</scope>
    <source>
        <strain evidence="2">cv. NJ 8807/NJ 8810</strain>
        <tissue evidence="1">Young leaf</tissue>
    </source>
</reference>
<dbReference type="Proteomes" id="UP000828048">
    <property type="component" value="Chromosome 3"/>
</dbReference>
<gene>
    <name evidence="1" type="ORF">Vadar_017762</name>
</gene>
<comment type="caution">
    <text evidence="1">The sequence shown here is derived from an EMBL/GenBank/DDBJ whole genome shotgun (WGS) entry which is preliminary data.</text>
</comment>
<evidence type="ECO:0000313" key="2">
    <source>
        <dbReference type="Proteomes" id="UP000828048"/>
    </source>
</evidence>